<comment type="caution">
    <text evidence="6">The sequence shown here is derived from an EMBL/GenBank/DDBJ whole genome shotgun (WGS) entry which is preliminary data.</text>
</comment>
<dbReference type="InterPro" id="IPR058240">
    <property type="entry name" value="rSAM_sf"/>
</dbReference>
<accession>A0A9D2Q4L8</accession>
<dbReference type="InterPro" id="IPR050377">
    <property type="entry name" value="Radical_SAM_PqqE_MftC-like"/>
</dbReference>
<evidence type="ECO:0000259" key="5">
    <source>
        <dbReference type="Pfam" id="PF04055"/>
    </source>
</evidence>
<organism evidence="6 7">
    <name type="scientific">Candidatus Ruthenibacterium merdavium</name>
    <dbReference type="NCBI Taxonomy" id="2838752"/>
    <lineage>
        <taxon>Bacteria</taxon>
        <taxon>Bacillati</taxon>
        <taxon>Bacillota</taxon>
        <taxon>Clostridia</taxon>
        <taxon>Eubacteriales</taxon>
        <taxon>Oscillospiraceae</taxon>
        <taxon>Ruthenibacterium</taxon>
    </lineage>
</organism>
<dbReference type="SUPFAM" id="SSF102114">
    <property type="entry name" value="Radical SAM enzymes"/>
    <property type="match status" value="1"/>
</dbReference>
<evidence type="ECO:0000313" key="6">
    <source>
        <dbReference type="EMBL" id="HJC71843.1"/>
    </source>
</evidence>
<dbReference type="GO" id="GO:0051536">
    <property type="term" value="F:iron-sulfur cluster binding"/>
    <property type="evidence" value="ECO:0007669"/>
    <property type="project" value="UniProtKB-KW"/>
</dbReference>
<keyword evidence="4" id="KW-0411">Iron-sulfur</keyword>
<dbReference type="InterPro" id="IPR013785">
    <property type="entry name" value="Aldolase_TIM"/>
</dbReference>
<sequence length="304" mass="34628">MKMDFCMERVGLFTNMSCNLNCKLCSSDAPYRRNFKDFSLEQQKKVISRFFEAVPYVKKYSIAGGEPLLSKDLPALLDFLFHYSDQIGKIDIVTNGTIVPKAEILNAAKKFGNQLVFLVDDYGSHLSTKLDEIADALTKAEIPFEIRENKLDASHCGGWVDFTDGLEKLHHSQADVEDLYARCAYPQKLKFCFSTRNGIIYPCDQVRRCVEMGILTDCKDDYINLLDESLSIEDIQNKIRHLYKVKSLSACAYCTGLCENSVRFPPAEQLTKEEIECVKQGARSYREVCKMMNSNKEHSTSCVY</sequence>
<keyword evidence="2" id="KW-0479">Metal-binding</keyword>
<dbReference type="Proteomes" id="UP000823918">
    <property type="component" value="Unassembled WGS sequence"/>
</dbReference>
<evidence type="ECO:0000313" key="7">
    <source>
        <dbReference type="Proteomes" id="UP000823918"/>
    </source>
</evidence>
<dbReference type="GO" id="GO:0046872">
    <property type="term" value="F:metal ion binding"/>
    <property type="evidence" value="ECO:0007669"/>
    <property type="project" value="UniProtKB-KW"/>
</dbReference>
<dbReference type="Pfam" id="PF04055">
    <property type="entry name" value="Radical_SAM"/>
    <property type="match status" value="1"/>
</dbReference>
<dbReference type="EMBL" id="DWWA01000020">
    <property type="protein sequence ID" value="HJC71843.1"/>
    <property type="molecule type" value="Genomic_DNA"/>
</dbReference>
<gene>
    <name evidence="6" type="ORF">H9698_03490</name>
</gene>
<name>A0A9D2Q4L8_9FIRM</name>
<reference evidence="6" key="1">
    <citation type="journal article" date="2021" name="PeerJ">
        <title>Extensive microbial diversity within the chicken gut microbiome revealed by metagenomics and culture.</title>
        <authorList>
            <person name="Gilroy R."/>
            <person name="Ravi A."/>
            <person name="Getino M."/>
            <person name="Pursley I."/>
            <person name="Horton D.L."/>
            <person name="Alikhan N.F."/>
            <person name="Baker D."/>
            <person name="Gharbi K."/>
            <person name="Hall N."/>
            <person name="Watson M."/>
            <person name="Adriaenssens E.M."/>
            <person name="Foster-Nyarko E."/>
            <person name="Jarju S."/>
            <person name="Secka A."/>
            <person name="Antonio M."/>
            <person name="Oren A."/>
            <person name="Chaudhuri R.R."/>
            <person name="La Ragione R."/>
            <person name="Hildebrand F."/>
            <person name="Pallen M.J."/>
        </authorList>
    </citation>
    <scope>NUCLEOTIDE SEQUENCE</scope>
    <source>
        <strain evidence="6">5933</strain>
    </source>
</reference>
<dbReference type="PANTHER" id="PTHR11228:SF7">
    <property type="entry name" value="PQQA PEPTIDE CYCLASE"/>
    <property type="match status" value="1"/>
</dbReference>
<dbReference type="CDD" id="cd01335">
    <property type="entry name" value="Radical_SAM"/>
    <property type="match status" value="1"/>
</dbReference>
<dbReference type="Gene3D" id="3.20.20.70">
    <property type="entry name" value="Aldolase class I"/>
    <property type="match status" value="1"/>
</dbReference>
<dbReference type="SFLD" id="SFLDS00029">
    <property type="entry name" value="Radical_SAM"/>
    <property type="match status" value="1"/>
</dbReference>
<dbReference type="InterPro" id="IPR007197">
    <property type="entry name" value="rSAM"/>
</dbReference>
<reference evidence="6" key="2">
    <citation type="submission" date="2021-04" db="EMBL/GenBank/DDBJ databases">
        <authorList>
            <person name="Gilroy R."/>
        </authorList>
    </citation>
    <scope>NUCLEOTIDE SEQUENCE</scope>
    <source>
        <strain evidence="6">5933</strain>
    </source>
</reference>
<proteinExistence type="predicted"/>
<keyword evidence="1" id="KW-0949">S-adenosyl-L-methionine</keyword>
<evidence type="ECO:0000256" key="2">
    <source>
        <dbReference type="ARBA" id="ARBA00022723"/>
    </source>
</evidence>
<dbReference type="GO" id="GO:0003824">
    <property type="term" value="F:catalytic activity"/>
    <property type="evidence" value="ECO:0007669"/>
    <property type="project" value="InterPro"/>
</dbReference>
<protein>
    <submittedName>
        <fullName evidence="6">Radical SAM protein</fullName>
    </submittedName>
</protein>
<evidence type="ECO:0000256" key="4">
    <source>
        <dbReference type="ARBA" id="ARBA00023014"/>
    </source>
</evidence>
<dbReference type="PANTHER" id="PTHR11228">
    <property type="entry name" value="RADICAL SAM DOMAIN PROTEIN"/>
    <property type="match status" value="1"/>
</dbReference>
<evidence type="ECO:0000256" key="3">
    <source>
        <dbReference type="ARBA" id="ARBA00023004"/>
    </source>
</evidence>
<keyword evidence="3" id="KW-0408">Iron</keyword>
<dbReference type="AlphaFoldDB" id="A0A9D2Q4L8"/>
<feature type="domain" description="Radical SAM core" evidence="5">
    <location>
        <begin position="18"/>
        <end position="115"/>
    </location>
</feature>
<evidence type="ECO:0000256" key="1">
    <source>
        <dbReference type="ARBA" id="ARBA00022691"/>
    </source>
</evidence>